<organism evidence="1 2">
    <name type="scientific">Buteo japonicus</name>
    <dbReference type="NCBI Taxonomy" id="224669"/>
    <lineage>
        <taxon>Eukaryota</taxon>
        <taxon>Metazoa</taxon>
        <taxon>Chordata</taxon>
        <taxon>Craniata</taxon>
        <taxon>Vertebrata</taxon>
        <taxon>Euteleostomi</taxon>
        <taxon>Archelosauria</taxon>
        <taxon>Archosauria</taxon>
        <taxon>Dinosauria</taxon>
        <taxon>Saurischia</taxon>
        <taxon>Theropoda</taxon>
        <taxon>Coelurosauria</taxon>
        <taxon>Aves</taxon>
        <taxon>Neognathae</taxon>
        <taxon>Neoaves</taxon>
        <taxon>Telluraves</taxon>
        <taxon>Accipitrimorphae</taxon>
        <taxon>Accipitriformes</taxon>
        <taxon>Accipitridae</taxon>
        <taxon>Accipitrinae</taxon>
        <taxon>Buteo</taxon>
    </lineage>
</organism>
<evidence type="ECO:0000313" key="1">
    <source>
        <dbReference type="Ensembl" id="ENSBJAP00000000608.1"/>
    </source>
</evidence>
<dbReference type="PANTHER" id="PTHR46495:SF1">
    <property type="entry name" value="DUAL SPECIFICITY PHOSPHATASE 21"/>
    <property type="match status" value="1"/>
</dbReference>
<protein>
    <submittedName>
        <fullName evidence="1">Dual specificity phosphatase 21</fullName>
    </submittedName>
</protein>
<proteinExistence type="predicted"/>
<evidence type="ECO:0000313" key="2">
    <source>
        <dbReference type="Proteomes" id="UP000694555"/>
    </source>
</evidence>
<dbReference type="GO" id="GO:0004725">
    <property type="term" value="F:protein tyrosine phosphatase activity"/>
    <property type="evidence" value="ECO:0007669"/>
    <property type="project" value="TreeGrafter"/>
</dbReference>
<dbReference type="SUPFAM" id="SSF52799">
    <property type="entry name" value="(Phosphotyrosine protein) phosphatases II"/>
    <property type="match status" value="1"/>
</dbReference>
<reference evidence="1" key="2">
    <citation type="submission" date="2025-09" db="UniProtKB">
        <authorList>
            <consortium name="Ensembl"/>
        </authorList>
    </citation>
    <scope>IDENTIFICATION</scope>
</reference>
<dbReference type="InterPro" id="IPR029021">
    <property type="entry name" value="Prot-tyrosine_phosphatase-like"/>
</dbReference>
<dbReference type="Gene3D" id="3.90.190.10">
    <property type="entry name" value="Protein tyrosine phosphatase superfamily"/>
    <property type="match status" value="1"/>
</dbReference>
<keyword evidence="2" id="KW-1185">Reference proteome</keyword>
<dbReference type="AlphaFoldDB" id="A0A8B9Z1N0"/>
<sequence>APQITSILYLGDTVATNSHLLLFSHHIGTYLRILVMDGPAARISRCFDSVAAKIHSVGTRGGWTLLRCTAGHHSASLAGAHAWVESCRPIIRPSNGFWQQLIHYEYKLFGVNRLQTVSSLSGMIPDVYENEGRWGLL</sequence>
<dbReference type="Proteomes" id="UP000694555">
    <property type="component" value="Unplaced"/>
</dbReference>
<dbReference type="GO" id="GO:0005737">
    <property type="term" value="C:cytoplasm"/>
    <property type="evidence" value="ECO:0007669"/>
    <property type="project" value="TreeGrafter"/>
</dbReference>
<reference evidence="1" key="1">
    <citation type="submission" date="2025-08" db="UniProtKB">
        <authorList>
            <consortium name="Ensembl"/>
        </authorList>
    </citation>
    <scope>IDENTIFICATION</scope>
</reference>
<dbReference type="PANTHER" id="PTHR46495">
    <property type="entry name" value="DUAL SPECIFICITY PROTEIN PHOSPHATASE 21"/>
    <property type="match status" value="1"/>
</dbReference>
<accession>A0A8B9Z1N0</accession>
<name>A0A8B9Z1N0_9AVES</name>
<dbReference type="Ensembl" id="ENSBJAT00000000621.1">
    <property type="protein sequence ID" value="ENSBJAP00000000608.1"/>
    <property type="gene ID" value="ENSBJAG00000000504.1"/>
</dbReference>